<dbReference type="AlphaFoldDB" id="A0A4Y4EZP6"/>
<dbReference type="Gene3D" id="1.10.10.60">
    <property type="entry name" value="Homeodomain-like"/>
    <property type="match status" value="1"/>
</dbReference>
<dbReference type="InterPro" id="IPR009057">
    <property type="entry name" value="Homeodomain-like_sf"/>
</dbReference>
<dbReference type="Pfam" id="PF13384">
    <property type="entry name" value="HTH_23"/>
    <property type="match status" value="1"/>
</dbReference>
<dbReference type="SUPFAM" id="SSF46689">
    <property type="entry name" value="Homeodomain-like"/>
    <property type="match status" value="1"/>
</dbReference>
<dbReference type="Proteomes" id="UP000319812">
    <property type="component" value="Unassembled WGS sequence"/>
</dbReference>
<organism evidence="1 2">
    <name type="scientific">Halomonas halmophila</name>
    <dbReference type="NCBI Taxonomy" id="252"/>
    <lineage>
        <taxon>Bacteria</taxon>
        <taxon>Pseudomonadati</taxon>
        <taxon>Pseudomonadota</taxon>
        <taxon>Gammaproteobacteria</taxon>
        <taxon>Oceanospirillales</taxon>
        <taxon>Halomonadaceae</taxon>
        <taxon>Halomonas</taxon>
    </lineage>
</organism>
<dbReference type="EMBL" id="BJOC01000019">
    <property type="protein sequence ID" value="GED22523.1"/>
    <property type="molecule type" value="Genomic_DNA"/>
</dbReference>
<reference evidence="1 2" key="1">
    <citation type="submission" date="2019-06" db="EMBL/GenBank/DDBJ databases">
        <title>Whole genome shotgun sequence of Halomonas halmophila NBRC 15537.</title>
        <authorList>
            <person name="Hosoyama A."/>
            <person name="Uohara A."/>
            <person name="Ohji S."/>
            <person name="Ichikawa N."/>
        </authorList>
    </citation>
    <scope>NUCLEOTIDE SEQUENCE [LARGE SCALE GENOMIC DNA]</scope>
    <source>
        <strain evidence="1 2">NBRC 15537</strain>
    </source>
</reference>
<sequence>MIHKIKALHDEGQGLSICAIGQELGISRNTVASRQRRYYEPVLDMVPGVQCQVDPGELREVMIGGEPRTVYFVVFVLAYSRLS</sequence>
<evidence type="ECO:0000313" key="1">
    <source>
        <dbReference type="EMBL" id="GED22523.1"/>
    </source>
</evidence>
<accession>A0A4Y4EZP6</accession>
<keyword evidence="2" id="KW-1185">Reference proteome</keyword>
<proteinExistence type="predicted"/>
<comment type="caution">
    <text evidence="1">The sequence shown here is derived from an EMBL/GenBank/DDBJ whole genome shotgun (WGS) entry which is preliminary data.</text>
</comment>
<gene>
    <name evidence="1" type="ORF">HHA01_15000</name>
</gene>
<protein>
    <submittedName>
        <fullName evidence="1">Uncharacterized protein</fullName>
    </submittedName>
</protein>
<name>A0A4Y4EZP6_9GAMM</name>
<evidence type="ECO:0000313" key="2">
    <source>
        <dbReference type="Proteomes" id="UP000319812"/>
    </source>
</evidence>